<proteinExistence type="predicted"/>
<dbReference type="Proteomes" id="UP001595752">
    <property type="component" value="Unassembled WGS sequence"/>
</dbReference>
<evidence type="ECO:0000313" key="2">
    <source>
        <dbReference type="Proteomes" id="UP001595752"/>
    </source>
</evidence>
<protein>
    <submittedName>
        <fullName evidence="1">Uncharacterized protein</fullName>
    </submittedName>
</protein>
<name>A0ABV8B687_9BACI</name>
<accession>A0ABV8B687</accession>
<keyword evidence="2" id="KW-1185">Reference proteome</keyword>
<sequence>MSKKLSGKQYQEIYPFVILSGENERGKTLFLSKIKDGRRGLKVIYDRDLELEEFIDSLSTRIRDVFKYMRQEYECITNFGENYNPEEHDPIVAHLASNKFEIKTEHASQIYINVQMMIREFYRYRRGADKE</sequence>
<evidence type="ECO:0000313" key="1">
    <source>
        <dbReference type="EMBL" id="MFC3885767.1"/>
    </source>
</evidence>
<reference evidence="2" key="1">
    <citation type="journal article" date="2019" name="Int. J. Syst. Evol. Microbiol.">
        <title>The Global Catalogue of Microorganisms (GCM) 10K type strain sequencing project: providing services to taxonomists for standard genome sequencing and annotation.</title>
        <authorList>
            <consortium name="The Broad Institute Genomics Platform"/>
            <consortium name="The Broad Institute Genome Sequencing Center for Infectious Disease"/>
            <person name="Wu L."/>
            <person name="Ma J."/>
        </authorList>
    </citation>
    <scope>NUCLEOTIDE SEQUENCE [LARGE SCALE GENOMIC DNA]</scope>
    <source>
        <strain evidence="2">CCUG 61889</strain>
    </source>
</reference>
<comment type="caution">
    <text evidence="1">The sequence shown here is derived from an EMBL/GenBank/DDBJ whole genome shotgun (WGS) entry which is preliminary data.</text>
</comment>
<gene>
    <name evidence="1" type="ORF">ACFOU2_20735</name>
</gene>
<organism evidence="1 2">
    <name type="scientific">Bacillus songklensis</name>
    <dbReference type="NCBI Taxonomy" id="1069116"/>
    <lineage>
        <taxon>Bacteria</taxon>
        <taxon>Bacillati</taxon>
        <taxon>Bacillota</taxon>
        <taxon>Bacilli</taxon>
        <taxon>Bacillales</taxon>
        <taxon>Bacillaceae</taxon>
        <taxon>Bacillus</taxon>
    </lineage>
</organism>
<dbReference type="EMBL" id="JBHRZT010000072">
    <property type="protein sequence ID" value="MFC3885767.1"/>
    <property type="molecule type" value="Genomic_DNA"/>
</dbReference>